<evidence type="ECO:0008006" key="3">
    <source>
        <dbReference type="Google" id="ProtNLM"/>
    </source>
</evidence>
<sequence length="213" mass="23736">MQPDTLLTQDEIDFIQSMHHSLPLDSADVSAGLMVNGGSQLQALLTRLVAHEHVTIQAQYENQQLSFPLQLVEDEFHAQHIKMGAPTIYEDGPMVRPWRLALPSPVPLQDRNGMLTHLKLVEVSVNGVVVQVRAGVEAPEVFSLWFAPEGYTPIALRGSLERQIADGFMAYRLIAHAPHETERLRHYILEQHRLAHPGLHSTSGVEVPGDVLE</sequence>
<organism evidence="1 2">
    <name type="scientific">Pseudomonas quercus</name>
    <dbReference type="NCBI Taxonomy" id="2722792"/>
    <lineage>
        <taxon>Bacteria</taxon>
        <taxon>Pseudomonadati</taxon>
        <taxon>Pseudomonadota</taxon>
        <taxon>Gammaproteobacteria</taxon>
        <taxon>Pseudomonadales</taxon>
        <taxon>Pseudomonadaceae</taxon>
        <taxon>Pseudomonas</taxon>
    </lineage>
</organism>
<evidence type="ECO:0000313" key="2">
    <source>
        <dbReference type="Proteomes" id="UP000746535"/>
    </source>
</evidence>
<dbReference type="EMBL" id="JAAVJI010000002">
    <property type="protein sequence ID" value="NJP00422.1"/>
    <property type="molecule type" value="Genomic_DNA"/>
</dbReference>
<reference evidence="1 2" key="1">
    <citation type="submission" date="2020-03" db="EMBL/GenBank/DDBJ databases">
        <authorList>
            <person name="Wang L."/>
            <person name="He N."/>
            <person name="Li Y."/>
            <person name="Fang Y."/>
            <person name="Zhang F."/>
        </authorList>
    </citation>
    <scope>NUCLEOTIDE SEQUENCE [LARGE SCALE GENOMIC DNA]</scope>
    <source>
        <strain evidence="2">hsmgli-8</strain>
    </source>
</reference>
<name>A0ABX0YC09_9PSED</name>
<dbReference type="RefSeq" id="WP_168082527.1">
    <property type="nucleotide sequence ID" value="NZ_JAAVJI010000002.1"/>
</dbReference>
<comment type="caution">
    <text evidence="1">The sequence shown here is derived from an EMBL/GenBank/DDBJ whole genome shotgun (WGS) entry which is preliminary data.</text>
</comment>
<accession>A0ABX0YC09</accession>
<dbReference type="Proteomes" id="UP000746535">
    <property type="component" value="Unassembled WGS sequence"/>
</dbReference>
<proteinExistence type="predicted"/>
<keyword evidence="2" id="KW-1185">Reference proteome</keyword>
<gene>
    <name evidence="1" type="ORF">HBH25_06045</name>
</gene>
<protein>
    <recommendedName>
        <fullName evidence="3">PilZ domain-containing protein</fullName>
    </recommendedName>
</protein>
<evidence type="ECO:0000313" key="1">
    <source>
        <dbReference type="EMBL" id="NJP00422.1"/>
    </source>
</evidence>